<evidence type="ECO:0000259" key="4">
    <source>
        <dbReference type="SMART" id="SM00331"/>
    </source>
</evidence>
<evidence type="ECO:0000313" key="6">
    <source>
        <dbReference type="Proteomes" id="UP000192907"/>
    </source>
</evidence>
<evidence type="ECO:0000313" key="5">
    <source>
        <dbReference type="EMBL" id="SMF08674.1"/>
    </source>
</evidence>
<keyword evidence="2" id="KW-0812">Transmembrane</keyword>
<reference evidence="6" key="1">
    <citation type="submission" date="2017-04" db="EMBL/GenBank/DDBJ databases">
        <authorList>
            <person name="Varghese N."/>
            <person name="Submissions S."/>
        </authorList>
    </citation>
    <scope>NUCLEOTIDE SEQUENCE [LARGE SCALE GENOMIC DNA]</scope>
    <source>
        <strain evidence="6">RKEM611</strain>
    </source>
</reference>
<dbReference type="Pfam" id="PF07695">
    <property type="entry name" value="7TMR-DISM_7TM"/>
    <property type="match status" value="1"/>
</dbReference>
<keyword evidence="2" id="KW-0472">Membrane</keyword>
<dbReference type="OrthoDB" id="974992at2"/>
<feature type="chain" id="PRO_5013119731" evidence="3">
    <location>
        <begin position="20"/>
        <end position="645"/>
    </location>
</feature>
<dbReference type="GO" id="GO:0016791">
    <property type="term" value="F:phosphatase activity"/>
    <property type="evidence" value="ECO:0007669"/>
    <property type="project" value="TreeGrafter"/>
</dbReference>
<feature type="transmembrane region" description="Helical" evidence="2">
    <location>
        <begin position="180"/>
        <end position="200"/>
    </location>
</feature>
<keyword evidence="1" id="KW-0378">Hydrolase</keyword>
<accession>A0A1Y6BL11</accession>
<feature type="transmembrane region" description="Helical" evidence="2">
    <location>
        <begin position="207"/>
        <end position="225"/>
    </location>
</feature>
<feature type="signal peptide" evidence="3">
    <location>
        <begin position="1"/>
        <end position="19"/>
    </location>
</feature>
<dbReference type="InterPro" id="IPR011622">
    <property type="entry name" value="7TMR_DISM_rcpt_extracell_dom2"/>
</dbReference>
<dbReference type="InterPro" id="IPR036457">
    <property type="entry name" value="PPM-type-like_dom_sf"/>
</dbReference>
<dbReference type="STRING" id="1513793.SAMN06296036_104311"/>
<sequence>MLQAFLIIFSCLYSTLVTADPVLIDRNIQHIDLDERMRFFIDDHQPPLPFDTIANSPTLFKDIKTRSTRFLPSSLPHWGQVEIINRESIPTKVILHAHYAPTQKISVYMMTATSTQAFKFGPWNKPHSKSMKSRLPAISLAIPPGKTTMFIKVETQTSVQMDFTISKPKSFWVRMNSSGIIVNVWYGVFIGLFFYHIFLFSLNPKRVFFYYTALLFFYGMAQSYLHGTAYQIFSNTNPEWIAKLYLSFLILALLSSAQFTRYFLASDKRIPIMSLFLNTACVMCIPALIFTWIDYQWGRFLLTILAVLVSASISLTALISLFNQYIPAYFFSIGWIFYISGNLIQVSVIAGWIPSSVFTEYASLLGSGIEVIILSLAVGYKLRLAESLQRKAEFENTLIQRDLNAAREVQKSFAKKVPNIENYLIESHYQPAIQIGGDWYSFHHDPINHLAFFYIGDVTGHGLASAMVTGSVAGSIQSSTILSQGKEKLDPTSHLKLLASTANKTVLAMAQESRRWMTMNFICIDYQKNHLYFLNAGHPFPLMKSRDRVTPLVARGSPLGVAIDSTWDVLELDIEAGDRILIYTDGLIENLDRRGSSTSIRQLIRVVESLKDSHELKAALLNIVQDFAKTEDTDDSAFIILDRVS</sequence>
<dbReference type="InterPro" id="IPR052016">
    <property type="entry name" value="Bact_Sigma-Reg"/>
</dbReference>
<dbReference type="InterPro" id="IPR001932">
    <property type="entry name" value="PPM-type_phosphatase-like_dom"/>
</dbReference>
<dbReference type="Gene3D" id="3.60.40.10">
    <property type="entry name" value="PPM-type phosphatase domain"/>
    <property type="match status" value="1"/>
</dbReference>
<dbReference type="Proteomes" id="UP000192907">
    <property type="component" value="Unassembled WGS sequence"/>
</dbReference>
<feature type="transmembrane region" description="Helical" evidence="2">
    <location>
        <begin position="275"/>
        <end position="293"/>
    </location>
</feature>
<evidence type="ECO:0000256" key="1">
    <source>
        <dbReference type="ARBA" id="ARBA00022801"/>
    </source>
</evidence>
<feature type="transmembrane region" description="Helical" evidence="2">
    <location>
        <begin position="361"/>
        <end position="380"/>
    </location>
</feature>
<feature type="domain" description="PPM-type phosphatase" evidence="4">
    <location>
        <begin position="420"/>
        <end position="643"/>
    </location>
</feature>
<dbReference type="Gene3D" id="2.60.40.2380">
    <property type="match status" value="1"/>
</dbReference>
<feature type="transmembrane region" description="Helical" evidence="2">
    <location>
        <begin position="329"/>
        <end position="355"/>
    </location>
</feature>
<evidence type="ECO:0000256" key="3">
    <source>
        <dbReference type="SAM" id="SignalP"/>
    </source>
</evidence>
<protein>
    <submittedName>
        <fullName evidence="5">Serine phosphatase RsbU, regulator of sigma subunit</fullName>
    </submittedName>
</protein>
<organism evidence="5 6">
    <name type="scientific">Pseudobacteriovorax antillogorgiicola</name>
    <dbReference type="NCBI Taxonomy" id="1513793"/>
    <lineage>
        <taxon>Bacteria</taxon>
        <taxon>Pseudomonadati</taxon>
        <taxon>Bdellovibrionota</taxon>
        <taxon>Oligoflexia</taxon>
        <taxon>Oligoflexales</taxon>
        <taxon>Pseudobacteriovoracaceae</taxon>
        <taxon>Pseudobacteriovorax</taxon>
    </lineage>
</organism>
<feature type="transmembrane region" description="Helical" evidence="2">
    <location>
        <begin position="299"/>
        <end position="322"/>
    </location>
</feature>
<gene>
    <name evidence="5" type="ORF">SAMN06296036_104311</name>
</gene>
<dbReference type="PANTHER" id="PTHR43156">
    <property type="entry name" value="STAGE II SPORULATION PROTEIN E-RELATED"/>
    <property type="match status" value="1"/>
</dbReference>
<keyword evidence="2" id="KW-1133">Transmembrane helix</keyword>
<dbReference type="AlphaFoldDB" id="A0A1Y6BL11"/>
<dbReference type="Pfam" id="PF07228">
    <property type="entry name" value="SpoIIE"/>
    <property type="match status" value="1"/>
</dbReference>
<dbReference type="SMART" id="SM00331">
    <property type="entry name" value="PP2C_SIG"/>
    <property type="match status" value="1"/>
</dbReference>
<keyword evidence="3" id="KW-0732">Signal</keyword>
<dbReference type="PANTHER" id="PTHR43156:SF2">
    <property type="entry name" value="STAGE II SPORULATION PROTEIN E"/>
    <property type="match status" value="1"/>
</dbReference>
<dbReference type="SUPFAM" id="SSF81606">
    <property type="entry name" value="PP2C-like"/>
    <property type="match status" value="1"/>
</dbReference>
<dbReference type="RefSeq" id="WP_132316452.1">
    <property type="nucleotide sequence ID" value="NZ_FWZT01000004.1"/>
</dbReference>
<feature type="transmembrane region" description="Helical" evidence="2">
    <location>
        <begin position="245"/>
        <end position="263"/>
    </location>
</feature>
<dbReference type="Pfam" id="PF07696">
    <property type="entry name" value="7TMR-DISMED2"/>
    <property type="match status" value="1"/>
</dbReference>
<evidence type="ECO:0000256" key="2">
    <source>
        <dbReference type="SAM" id="Phobius"/>
    </source>
</evidence>
<dbReference type="EMBL" id="FWZT01000004">
    <property type="protein sequence ID" value="SMF08674.1"/>
    <property type="molecule type" value="Genomic_DNA"/>
</dbReference>
<keyword evidence="6" id="KW-1185">Reference proteome</keyword>
<name>A0A1Y6BL11_9BACT</name>
<dbReference type="InterPro" id="IPR011623">
    <property type="entry name" value="7TMR_DISM_rcpt_extracell_dom1"/>
</dbReference>
<proteinExistence type="predicted"/>